<proteinExistence type="predicted"/>
<name>A0A941JHN0_NIACI</name>
<protein>
    <submittedName>
        <fullName evidence="1">Uncharacterized protein</fullName>
    </submittedName>
</protein>
<evidence type="ECO:0000313" key="1">
    <source>
        <dbReference type="EMBL" id="MBR8671656.1"/>
    </source>
</evidence>
<comment type="caution">
    <text evidence="1">The sequence shown here is derived from an EMBL/GenBank/DDBJ whole genome shotgun (WGS) entry which is preliminary data.</text>
</comment>
<organism evidence="1">
    <name type="scientific">Niallia circulans</name>
    <name type="common">Bacillus circulans</name>
    <dbReference type="NCBI Taxonomy" id="1397"/>
    <lineage>
        <taxon>Bacteria</taxon>
        <taxon>Bacillati</taxon>
        <taxon>Bacillota</taxon>
        <taxon>Bacilli</taxon>
        <taxon>Bacillales</taxon>
        <taxon>Bacillaceae</taxon>
        <taxon>Niallia</taxon>
    </lineage>
</organism>
<sequence length="62" mass="7331">MKRNKGIIIIFFLSIGLFGFSLEASADSKFDSLLMEKGYLAKSAWYQWKVLITQNIFYNWWT</sequence>
<dbReference type="AlphaFoldDB" id="A0A941JHN0"/>
<accession>A0A941JHN0</accession>
<dbReference type="RefSeq" id="WP_212120891.1">
    <property type="nucleotide sequence ID" value="NZ_JAGTPX020000010.1"/>
</dbReference>
<dbReference type="EMBL" id="JAGTPX010000024">
    <property type="protein sequence ID" value="MBR8671656.1"/>
    <property type="molecule type" value="Genomic_DNA"/>
</dbReference>
<gene>
    <name evidence="1" type="ORF">KD144_19145</name>
</gene>
<reference evidence="1" key="1">
    <citation type="submission" date="2021-04" db="EMBL/GenBank/DDBJ databases">
        <title>Genomic analysis of electroactive and textile dye degrading Bacillus circulans strain: DC10 isolated from constructed wetland-microbial fuel cells treating textile dye wastewaters.</title>
        <authorList>
            <person name="Patel D.U."/>
            <person name="Desai C.R."/>
        </authorList>
    </citation>
    <scope>NUCLEOTIDE SEQUENCE</scope>
    <source>
        <strain evidence="1">DC10</strain>
    </source>
</reference>